<name>A0ACC3ATY3_9EURO</name>
<dbReference type="EMBL" id="JAOPJF010000066">
    <property type="protein sequence ID" value="KAK1141309.1"/>
    <property type="molecule type" value="Genomic_DNA"/>
</dbReference>
<gene>
    <name evidence="1" type="ORF">N8T08_009216</name>
</gene>
<dbReference type="Proteomes" id="UP001177260">
    <property type="component" value="Unassembled WGS sequence"/>
</dbReference>
<evidence type="ECO:0000313" key="1">
    <source>
        <dbReference type="EMBL" id="KAK1141309.1"/>
    </source>
</evidence>
<comment type="caution">
    <text evidence="1">The sequence shown here is derived from an EMBL/GenBank/DDBJ whole genome shotgun (WGS) entry which is preliminary data.</text>
</comment>
<sequence length="360" mass="40370">MANLVSFTPTQAEKQLPLVQQYIAQAKSPTNCDLREDPNRRGRSGSQWTLEEVQAVRAVPLLHSDVTRIVPELYFPEDNDDVYRSLELQLRVATIDDLKEYEPDNFDRNEYKPFFERLSELCQTETSENTMERSHRRNTSAASVSSGITELSTSSNENSGENVSSAALQLFVSITVSNMKAWKFLNVIPAANRKAPRLKLGAKHVRFNFTLGGVEHDTVNDGQILVDFPGTHSHSDRGSLLSVASLECKPRNAGGLKRGSGEQEAFSPRVFAQEVAELIGAALAQHQSKLPIKHQDQEQFVIALHGTVFSISAAYFPPEYFGYLQGRVTDRAEIFLWVRRSVYYDLKKPDDRIKALQVGP</sequence>
<keyword evidence="2" id="KW-1185">Reference proteome</keyword>
<reference evidence="1 2" key="1">
    <citation type="journal article" date="2023" name="ACS Omega">
        <title>Identification of the Neoaspergillic Acid Biosynthesis Gene Cluster by Establishing an In Vitro CRISPR-Ribonucleoprotein Genetic System in Aspergillus melleus.</title>
        <authorList>
            <person name="Yuan B."/>
            <person name="Grau M.F."/>
            <person name="Murata R.M."/>
            <person name="Torok T."/>
            <person name="Venkateswaran K."/>
            <person name="Stajich J.E."/>
            <person name="Wang C.C.C."/>
        </authorList>
    </citation>
    <scope>NUCLEOTIDE SEQUENCE [LARGE SCALE GENOMIC DNA]</scope>
    <source>
        <strain evidence="1 2">IMV 1140</strain>
    </source>
</reference>
<protein>
    <submittedName>
        <fullName evidence="1">Uncharacterized protein</fullName>
    </submittedName>
</protein>
<accession>A0ACC3ATY3</accession>
<proteinExistence type="predicted"/>
<organism evidence="1 2">
    <name type="scientific">Aspergillus melleus</name>
    <dbReference type="NCBI Taxonomy" id="138277"/>
    <lineage>
        <taxon>Eukaryota</taxon>
        <taxon>Fungi</taxon>
        <taxon>Dikarya</taxon>
        <taxon>Ascomycota</taxon>
        <taxon>Pezizomycotina</taxon>
        <taxon>Eurotiomycetes</taxon>
        <taxon>Eurotiomycetidae</taxon>
        <taxon>Eurotiales</taxon>
        <taxon>Aspergillaceae</taxon>
        <taxon>Aspergillus</taxon>
        <taxon>Aspergillus subgen. Circumdati</taxon>
    </lineage>
</organism>
<evidence type="ECO:0000313" key="2">
    <source>
        <dbReference type="Proteomes" id="UP001177260"/>
    </source>
</evidence>